<protein>
    <submittedName>
        <fullName evidence="2">Glutathione S-transferase</fullName>
        <ecNumber evidence="2">2.5.1.18</ecNumber>
    </submittedName>
</protein>
<evidence type="ECO:0000256" key="1">
    <source>
        <dbReference type="SAM" id="MobiDB-lite"/>
    </source>
</evidence>
<feature type="region of interest" description="Disordered" evidence="1">
    <location>
        <begin position="14"/>
        <end position="91"/>
    </location>
</feature>
<feature type="non-terminal residue" evidence="2">
    <location>
        <position position="1"/>
    </location>
</feature>
<sequence>ETLLLPRVLLAGRPHRAARSRHRDHAAEGRHRRRSCRGRPRLPPDQPARLRADAGTRGRQPAHRSRRALAVRRRPRTAERLDAASRQPRTVPGAAVADLRLERTAQGVQPLAVPQGDGGLHPQGLQGETGAALRGPRRAPGRPRLAGGRPLHGGGCLLLHHHGLGADAGHAAHRLPQPLGLPRAGQAASARARRTAGRRLAGRL</sequence>
<feature type="region of interest" description="Disordered" evidence="1">
    <location>
        <begin position="177"/>
        <end position="204"/>
    </location>
</feature>
<dbReference type="AlphaFoldDB" id="A0A6J4P8R7"/>
<organism evidence="2">
    <name type="scientific">uncultured Ramlibacter sp</name>
    <dbReference type="NCBI Taxonomy" id="260755"/>
    <lineage>
        <taxon>Bacteria</taxon>
        <taxon>Pseudomonadati</taxon>
        <taxon>Pseudomonadota</taxon>
        <taxon>Betaproteobacteria</taxon>
        <taxon>Burkholderiales</taxon>
        <taxon>Comamonadaceae</taxon>
        <taxon>Ramlibacter</taxon>
        <taxon>environmental samples</taxon>
    </lineage>
</organism>
<evidence type="ECO:0000313" key="2">
    <source>
        <dbReference type="EMBL" id="CAA9409384.1"/>
    </source>
</evidence>
<proteinExistence type="predicted"/>
<accession>A0A6J4P8R7</accession>
<dbReference type="EC" id="2.5.1.18" evidence="2"/>
<feature type="compositionally biased region" description="Basic residues" evidence="1">
    <location>
        <begin position="191"/>
        <end position="204"/>
    </location>
</feature>
<reference evidence="2" key="1">
    <citation type="submission" date="2020-02" db="EMBL/GenBank/DDBJ databases">
        <authorList>
            <person name="Meier V. D."/>
        </authorList>
    </citation>
    <scope>NUCLEOTIDE SEQUENCE</scope>
    <source>
        <strain evidence="2">AVDCRST_MAG51</strain>
    </source>
</reference>
<feature type="compositionally biased region" description="Basic residues" evidence="1">
    <location>
        <begin position="14"/>
        <end position="40"/>
    </location>
</feature>
<keyword evidence="2" id="KW-0808">Transferase</keyword>
<feature type="non-terminal residue" evidence="2">
    <location>
        <position position="204"/>
    </location>
</feature>
<dbReference type="GO" id="GO:0004364">
    <property type="term" value="F:glutathione transferase activity"/>
    <property type="evidence" value="ECO:0007669"/>
    <property type="project" value="UniProtKB-EC"/>
</dbReference>
<feature type="compositionally biased region" description="Basic residues" evidence="1">
    <location>
        <begin position="60"/>
        <end position="75"/>
    </location>
</feature>
<name>A0A6J4P8R7_9BURK</name>
<dbReference type="EMBL" id="CADCUX010000295">
    <property type="protein sequence ID" value="CAA9409384.1"/>
    <property type="molecule type" value="Genomic_DNA"/>
</dbReference>
<gene>
    <name evidence="2" type="ORF">AVDCRST_MAG51-1330</name>
</gene>